<gene>
    <name evidence="1" type="ORF">MKY91_02385</name>
</gene>
<dbReference type="SUPFAM" id="SSF53335">
    <property type="entry name" value="S-adenosyl-L-methionine-dependent methyltransferases"/>
    <property type="match status" value="1"/>
</dbReference>
<keyword evidence="2" id="KW-1185">Reference proteome</keyword>
<organism evidence="1 2">
    <name type="scientific">Alkalicoccobacillus gibsonii</name>
    <dbReference type="NCBI Taxonomy" id="79881"/>
    <lineage>
        <taxon>Bacteria</taxon>
        <taxon>Bacillati</taxon>
        <taxon>Bacillota</taxon>
        <taxon>Bacilli</taxon>
        <taxon>Bacillales</taxon>
        <taxon>Bacillaceae</taxon>
        <taxon>Alkalicoccobacillus</taxon>
    </lineage>
</organism>
<accession>A0ABU9VDU1</accession>
<dbReference type="Proteomes" id="UP001418796">
    <property type="component" value="Unassembled WGS sequence"/>
</dbReference>
<dbReference type="InterPro" id="IPR029063">
    <property type="entry name" value="SAM-dependent_MTases_sf"/>
</dbReference>
<name>A0ABU9VDU1_9BACI</name>
<dbReference type="EMBL" id="JBCITK010000001">
    <property type="protein sequence ID" value="MEN0642009.1"/>
    <property type="molecule type" value="Genomic_DNA"/>
</dbReference>
<evidence type="ECO:0000313" key="2">
    <source>
        <dbReference type="Proteomes" id="UP001418796"/>
    </source>
</evidence>
<protein>
    <submittedName>
        <fullName evidence="1">SAM-dependent methyltransferase</fullName>
    </submittedName>
</protein>
<dbReference type="GO" id="GO:0032259">
    <property type="term" value="P:methylation"/>
    <property type="evidence" value="ECO:0007669"/>
    <property type="project" value="UniProtKB-KW"/>
</dbReference>
<dbReference type="Gene3D" id="3.40.50.150">
    <property type="entry name" value="Vaccinia Virus protein VP39"/>
    <property type="match status" value="1"/>
</dbReference>
<keyword evidence="1" id="KW-0808">Transferase</keyword>
<dbReference type="RefSeq" id="WP_343129171.1">
    <property type="nucleotide sequence ID" value="NZ_JBCITK010000001.1"/>
</dbReference>
<dbReference type="GO" id="GO:0008168">
    <property type="term" value="F:methyltransferase activity"/>
    <property type="evidence" value="ECO:0007669"/>
    <property type="project" value="UniProtKB-KW"/>
</dbReference>
<proteinExistence type="predicted"/>
<evidence type="ECO:0000313" key="1">
    <source>
        <dbReference type="EMBL" id="MEN0642009.1"/>
    </source>
</evidence>
<sequence length="199" mass="22637">MMNELKVVIGAGGYNNNPGWLHTEENELNLLKRSSWSEKFKKETISACVAEHVWEHLTYDEGFLAANLVRDYLRVGGHIRCAVPDGFFPNEEYQRMVQVGGPGPEDHPAFDHKIVYTYQTLQSLFEKAGYQVTLLEYFDEQGIFHKKEWSRADGVIFRSSQCDPRNQGDVPTFPSLIIDATKIDTNDRGETLHVEAGIT</sequence>
<reference evidence="1 2" key="1">
    <citation type="submission" date="2024-03" db="EMBL/GenBank/DDBJ databases">
        <title>Bacilli Hybrid Assemblies.</title>
        <authorList>
            <person name="Kovac J."/>
        </authorList>
    </citation>
    <scope>NUCLEOTIDE SEQUENCE [LARGE SCALE GENOMIC DNA]</scope>
    <source>
        <strain evidence="1 2">FSL R7-0666</strain>
    </source>
</reference>
<keyword evidence="1" id="KW-0489">Methyltransferase</keyword>
<comment type="caution">
    <text evidence="1">The sequence shown here is derived from an EMBL/GenBank/DDBJ whole genome shotgun (WGS) entry which is preliminary data.</text>
</comment>